<protein>
    <submittedName>
        <fullName evidence="1">Uncharacterized protein</fullName>
    </submittedName>
</protein>
<dbReference type="EMBL" id="OY731406">
    <property type="protein sequence ID" value="CAJ1976009.1"/>
    <property type="molecule type" value="Genomic_DNA"/>
</dbReference>
<reference evidence="1" key="1">
    <citation type="submission" date="2023-10" db="EMBL/GenBank/DDBJ databases">
        <authorList>
            <person name="Domelevo Entfellner J.-B."/>
        </authorList>
    </citation>
    <scope>NUCLEOTIDE SEQUENCE</scope>
</reference>
<keyword evidence="2" id="KW-1185">Reference proteome</keyword>
<name>A0AA86T330_9FABA</name>
<accession>A0AA86T330</accession>
<proteinExistence type="predicted"/>
<evidence type="ECO:0000313" key="1">
    <source>
        <dbReference type="EMBL" id="CAJ1976009.1"/>
    </source>
</evidence>
<sequence>MRQVFIADKRQQKEAMVELSTMPLLALRESVEYYLFETQFLVLSIRHLTLHVSTLDLTSVPLYHPHE</sequence>
<gene>
    <name evidence="1" type="ORF">AYBTSS11_LOCUS28137</name>
</gene>
<dbReference type="Proteomes" id="UP001189624">
    <property type="component" value="Chromosome 9"/>
</dbReference>
<dbReference type="AlphaFoldDB" id="A0AA86T330"/>
<evidence type="ECO:0000313" key="2">
    <source>
        <dbReference type="Proteomes" id="UP001189624"/>
    </source>
</evidence>
<organism evidence="1 2">
    <name type="scientific">Sphenostylis stenocarpa</name>
    <dbReference type="NCBI Taxonomy" id="92480"/>
    <lineage>
        <taxon>Eukaryota</taxon>
        <taxon>Viridiplantae</taxon>
        <taxon>Streptophyta</taxon>
        <taxon>Embryophyta</taxon>
        <taxon>Tracheophyta</taxon>
        <taxon>Spermatophyta</taxon>
        <taxon>Magnoliopsida</taxon>
        <taxon>eudicotyledons</taxon>
        <taxon>Gunneridae</taxon>
        <taxon>Pentapetalae</taxon>
        <taxon>rosids</taxon>
        <taxon>fabids</taxon>
        <taxon>Fabales</taxon>
        <taxon>Fabaceae</taxon>
        <taxon>Papilionoideae</taxon>
        <taxon>50 kb inversion clade</taxon>
        <taxon>NPAAA clade</taxon>
        <taxon>indigoferoid/millettioid clade</taxon>
        <taxon>Phaseoleae</taxon>
        <taxon>Sphenostylis</taxon>
    </lineage>
</organism>
<dbReference type="Gramene" id="rna-AYBTSS11_LOCUS28137">
    <property type="protein sequence ID" value="CAJ1976009.1"/>
    <property type="gene ID" value="gene-AYBTSS11_LOCUS28137"/>
</dbReference>